<feature type="region of interest" description="Disordered" evidence="3">
    <location>
        <begin position="307"/>
        <end position="327"/>
    </location>
</feature>
<evidence type="ECO:0000256" key="1">
    <source>
        <dbReference type="ARBA" id="ARBA00009477"/>
    </source>
</evidence>
<feature type="domain" description="Multidrug resistance protein MdtA-like barrel-sandwich hybrid" evidence="5">
    <location>
        <begin position="62"/>
        <end position="198"/>
    </location>
</feature>
<evidence type="ECO:0000259" key="6">
    <source>
        <dbReference type="Pfam" id="PF25954"/>
    </source>
</evidence>
<comment type="similarity">
    <text evidence="1">Belongs to the membrane fusion protein (MFP) (TC 8.A.1) family.</text>
</comment>
<dbReference type="PANTHER" id="PTHR30469:SF33">
    <property type="entry name" value="SLR1207 PROTEIN"/>
    <property type="match status" value="1"/>
</dbReference>
<dbReference type="GO" id="GO:1990281">
    <property type="term" value="C:efflux pump complex"/>
    <property type="evidence" value="ECO:0007669"/>
    <property type="project" value="TreeGrafter"/>
</dbReference>
<dbReference type="NCBIfam" id="TIGR01730">
    <property type="entry name" value="RND_mfp"/>
    <property type="match status" value="1"/>
</dbReference>
<dbReference type="InterPro" id="IPR058625">
    <property type="entry name" value="MdtA-like_BSH"/>
</dbReference>
<organism evidence="7 8">
    <name type="scientific">Quisquiliibacterium transsilvanicum</name>
    <dbReference type="NCBI Taxonomy" id="1549638"/>
    <lineage>
        <taxon>Bacteria</taxon>
        <taxon>Pseudomonadati</taxon>
        <taxon>Pseudomonadota</taxon>
        <taxon>Betaproteobacteria</taxon>
        <taxon>Burkholderiales</taxon>
        <taxon>Burkholderiaceae</taxon>
        <taxon>Quisquiliibacterium</taxon>
    </lineage>
</organism>
<dbReference type="InterPro" id="IPR006143">
    <property type="entry name" value="RND_pump_MFP"/>
</dbReference>
<evidence type="ECO:0000313" key="7">
    <source>
        <dbReference type="EMBL" id="MBB5271147.1"/>
    </source>
</evidence>
<dbReference type="InterPro" id="IPR030190">
    <property type="entry name" value="MacA_alpha-hairpin_sf"/>
</dbReference>
<evidence type="ECO:0000256" key="2">
    <source>
        <dbReference type="ARBA" id="ARBA00023054"/>
    </source>
</evidence>
<reference evidence="7 8" key="1">
    <citation type="submission" date="2020-08" db="EMBL/GenBank/DDBJ databases">
        <title>Genomic Encyclopedia of Type Strains, Phase IV (KMG-IV): sequencing the most valuable type-strain genomes for metagenomic binning, comparative biology and taxonomic classification.</title>
        <authorList>
            <person name="Goeker M."/>
        </authorList>
    </citation>
    <scope>NUCLEOTIDE SEQUENCE [LARGE SCALE GENOMIC DNA]</scope>
    <source>
        <strain evidence="7 8">DSM 29781</strain>
    </source>
</reference>
<dbReference type="Pfam" id="PF25954">
    <property type="entry name" value="Beta-barrel_RND_2"/>
    <property type="match status" value="1"/>
</dbReference>
<protein>
    <submittedName>
        <fullName evidence="7">HlyD family secretion protein</fullName>
    </submittedName>
</protein>
<dbReference type="AlphaFoldDB" id="A0A7W8HFY9"/>
<dbReference type="EMBL" id="JACHGB010000002">
    <property type="protein sequence ID" value="MBB5271147.1"/>
    <property type="molecule type" value="Genomic_DNA"/>
</dbReference>
<proteinExistence type="inferred from homology"/>
<dbReference type="Gene3D" id="6.10.140.1990">
    <property type="match status" value="1"/>
</dbReference>
<evidence type="ECO:0000259" key="5">
    <source>
        <dbReference type="Pfam" id="PF25917"/>
    </source>
</evidence>
<comment type="caution">
    <text evidence="7">The sequence shown here is derived from an EMBL/GenBank/DDBJ whole genome shotgun (WGS) entry which is preliminary data.</text>
</comment>
<gene>
    <name evidence="7" type="ORF">HNQ70_001151</name>
</gene>
<dbReference type="GO" id="GO:0030313">
    <property type="term" value="C:cell envelope"/>
    <property type="evidence" value="ECO:0007669"/>
    <property type="project" value="UniProtKB-SubCell"/>
</dbReference>
<dbReference type="GO" id="GO:1990961">
    <property type="term" value="P:xenobiotic detoxification by transmembrane export across the plasma membrane"/>
    <property type="evidence" value="ECO:0007669"/>
    <property type="project" value="InterPro"/>
</dbReference>
<dbReference type="RefSeq" id="WP_183965152.1">
    <property type="nucleotide sequence ID" value="NZ_BAABEW010000017.1"/>
</dbReference>
<keyword evidence="8" id="KW-1185">Reference proteome</keyword>
<dbReference type="Proteomes" id="UP000532440">
    <property type="component" value="Unassembled WGS sequence"/>
</dbReference>
<feature type="domain" description="Multidrug resistance protein MdtA-like alpha-helical hairpin" evidence="4">
    <location>
        <begin position="100"/>
        <end position="170"/>
    </location>
</feature>
<dbReference type="Pfam" id="PF25876">
    <property type="entry name" value="HH_MFP_RND"/>
    <property type="match status" value="1"/>
</dbReference>
<accession>A0A7W8HFY9</accession>
<dbReference type="Gene3D" id="2.40.50.100">
    <property type="match status" value="1"/>
</dbReference>
<dbReference type="SUPFAM" id="SSF111369">
    <property type="entry name" value="HlyD-like secretion proteins"/>
    <property type="match status" value="1"/>
</dbReference>
<feature type="domain" description="CusB-like beta-barrel" evidence="6">
    <location>
        <begin position="216"/>
        <end position="286"/>
    </location>
</feature>
<dbReference type="PANTHER" id="PTHR30469">
    <property type="entry name" value="MULTIDRUG RESISTANCE PROTEIN MDTA"/>
    <property type="match status" value="1"/>
</dbReference>
<evidence type="ECO:0000313" key="8">
    <source>
        <dbReference type="Proteomes" id="UP000532440"/>
    </source>
</evidence>
<name>A0A7W8HFY9_9BURK</name>
<sequence length="395" mass="42725">MRRTKSILLVLMLAAAAVFWWWNADRHRPPTLDERFRFAQVERGPIEQTVAATGTLKPVTLVNVGTQVSGTIRAVHVDFNQRVRAGQPLAEIDPALIEAQLAQLDANLHEAGTQLSLARQRLARTEELVARGFVSGAQRDDERQAVEAARARTRAIQAQIDRERTNLGYTVIRSPIDGVVIDRSVDVGQTVAASFQTPQLFLIARDLRDMQIDTLVAEADIASLKPGMPANFRVDALGDRTFRATVRQLRLNPKIEQNVVTYNVVLSTRNDDGLLLPGMTATVRIRVDGRAEVLKVPSTALRFRPSDPAVVSGTGARSPAQAAGGGEASRAVLHVESRAHGRPVLARVPVAVGISDGSHTELVDAGELGPGDRVAVGEIVPAAGERAGGFRLRLF</sequence>
<evidence type="ECO:0000259" key="4">
    <source>
        <dbReference type="Pfam" id="PF25876"/>
    </source>
</evidence>
<evidence type="ECO:0000256" key="3">
    <source>
        <dbReference type="SAM" id="MobiDB-lite"/>
    </source>
</evidence>
<dbReference type="GO" id="GO:0019898">
    <property type="term" value="C:extrinsic component of membrane"/>
    <property type="evidence" value="ECO:0007669"/>
    <property type="project" value="InterPro"/>
</dbReference>
<dbReference type="GO" id="GO:0015562">
    <property type="term" value="F:efflux transmembrane transporter activity"/>
    <property type="evidence" value="ECO:0007669"/>
    <property type="project" value="TreeGrafter"/>
</dbReference>
<dbReference type="InterPro" id="IPR058792">
    <property type="entry name" value="Beta-barrel_RND_2"/>
</dbReference>
<dbReference type="InterPro" id="IPR058624">
    <property type="entry name" value="MdtA-like_HH"/>
</dbReference>
<keyword evidence="2" id="KW-0175">Coiled coil</keyword>
<dbReference type="GO" id="GO:1990195">
    <property type="term" value="C:macrolide transmembrane transporter complex"/>
    <property type="evidence" value="ECO:0007669"/>
    <property type="project" value="InterPro"/>
</dbReference>
<dbReference type="Gene3D" id="2.40.30.170">
    <property type="match status" value="1"/>
</dbReference>
<dbReference type="Pfam" id="PF25917">
    <property type="entry name" value="BSH_RND"/>
    <property type="match status" value="1"/>
</dbReference>